<dbReference type="SUPFAM" id="SSF51735">
    <property type="entry name" value="NAD(P)-binding Rossmann-fold domains"/>
    <property type="match status" value="1"/>
</dbReference>
<dbReference type="InterPro" id="IPR008030">
    <property type="entry name" value="NmrA-like"/>
</dbReference>
<gene>
    <name evidence="2" type="ORF">IEE83_17585</name>
</gene>
<dbReference type="Gene3D" id="3.40.50.720">
    <property type="entry name" value="NAD(P)-binding Rossmann-like Domain"/>
    <property type="match status" value="1"/>
</dbReference>
<name>A0ABR9WHQ9_9BACT</name>
<sequence length="60" mass="6440">MEKPTKVLITGGTAKSGGCAINELIKTDHPVRAMVHSIDERSEELEAKGVKVVTAGYFIL</sequence>
<dbReference type="InterPro" id="IPR036291">
    <property type="entry name" value="NAD(P)-bd_dom_sf"/>
</dbReference>
<proteinExistence type="predicted"/>
<keyword evidence="3" id="KW-1185">Reference proteome</keyword>
<reference evidence="3" key="1">
    <citation type="submission" date="2023-07" db="EMBL/GenBank/DDBJ databases">
        <title>Dyadobacter sp. nov 'subterranea' isolated from contaminted grondwater.</title>
        <authorList>
            <person name="Szabo I."/>
            <person name="Al-Omari J."/>
            <person name="Szerdahelyi S.G."/>
            <person name="Rado J."/>
        </authorList>
    </citation>
    <scope>NUCLEOTIDE SEQUENCE [LARGE SCALE GENOMIC DNA]</scope>
    <source>
        <strain evidence="3">UP-52</strain>
    </source>
</reference>
<organism evidence="2 3">
    <name type="scientific">Dyadobacter subterraneus</name>
    <dbReference type="NCBI Taxonomy" id="2773304"/>
    <lineage>
        <taxon>Bacteria</taxon>
        <taxon>Pseudomonadati</taxon>
        <taxon>Bacteroidota</taxon>
        <taxon>Cytophagia</taxon>
        <taxon>Cytophagales</taxon>
        <taxon>Spirosomataceae</taxon>
        <taxon>Dyadobacter</taxon>
    </lineage>
</organism>
<dbReference type="Proteomes" id="UP000634134">
    <property type="component" value="Unassembled WGS sequence"/>
</dbReference>
<evidence type="ECO:0000259" key="1">
    <source>
        <dbReference type="Pfam" id="PF05368"/>
    </source>
</evidence>
<dbReference type="RefSeq" id="WP_194121817.1">
    <property type="nucleotide sequence ID" value="NZ_JACYGY010000001.1"/>
</dbReference>
<dbReference type="Pfam" id="PF05368">
    <property type="entry name" value="NmrA"/>
    <property type="match status" value="1"/>
</dbReference>
<dbReference type="EMBL" id="JACYGY010000001">
    <property type="protein sequence ID" value="MBE9463699.1"/>
    <property type="molecule type" value="Genomic_DNA"/>
</dbReference>
<evidence type="ECO:0000313" key="3">
    <source>
        <dbReference type="Proteomes" id="UP000634134"/>
    </source>
</evidence>
<evidence type="ECO:0000313" key="2">
    <source>
        <dbReference type="EMBL" id="MBE9463699.1"/>
    </source>
</evidence>
<accession>A0ABR9WHQ9</accession>
<protein>
    <submittedName>
        <fullName evidence="2">NmrA family NAD(P)-binding protein</fullName>
    </submittedName>
</protein>
<comment type="caution">
    <text evidence="2">The sequence shown here is derived from an EMBL/GenBank/DDBJ whole genome shotgun (WGS) entry which is preliminary data.</text>
</comment>
<feature type="domain" description="NmrA-like" evidence="1">
    <location>
        <begin position="5"/>
        <end position="55"/>
    </location>
</feature>